<keyword evidence="1" id="KW-0472">Membrane</keyword>
<reference evidence="4" key="1">
    <citation type="journal article" date="2019" name="Int. J. Syst. Evol. Microbiol.">
        <title>The Global Catalogue of Microorganisms (GCM) 10K type strain sequencing project: providing services to taxonomists for standard genome sequencing and annotation.</title>
        <authorList>
            <consortium name="The Broad Institute Genomics Platform"/>
            <consortium name="The Broad Institute Genome Sequencing Center for Infectious Disease"/>
            <person name="Wu L."/>
            <person name="Ma J."/>
        </authorList>
    </citation>
    <scope>NUCLEOTIDE SEQUENCE [LARGE SCALE GENOMIC DNA]</scope>
    <source>
        <strain evidence="4">CCM 8875</strain>
    </source>
</reference>
<sequence>MTGLLRLALAGLLAALLSQFPAFSDQYVQRLGGQVDALTLVVQEFDASATRAGLSRTEALADLSGSAFRDGHRADMTRAFTRLDRARADLAMLRIAGPLERMLLPHRLRDLDTLRATWDDFRPALPLTTSGLMAGGLGFVLGWLLAALTGRAFRRQDRLGWR</sequence>
<keyword evidence="1" id="KW-0812">Transmembrane</keyword>
<keyword evidence="2" id="KW-0732">Signal</keyword>
<dbReference type="RefSeq" id="WP_165571031.1">
    <property type="nucleotide sequence ID" value="NZ_CBCSAJ010000003.1"/>
</dbReference>
<evidence type="ECO:0000256" key="1">
    <source>
        <dbReference type="SAM" id="Phobius"/>
    </source>
</evidence>
<dbReference type="Pfam" id="PF11157">
    <property type="entry name" value="DUF2937"/>
    <property type="match status" value="1"/>
</dbReference>
<protein>
    <submittedName>
        <fullName evidence="3">DUF2937 family protein</fullName>
    </submittedName>
</protein>
<feature type="signal peptide" evidence="2">
    <location>
        <begin position="1"/>
        <end position="24"/>
    </location>
</feature>
<comment type="caution">
    <text evidence="3">The sequence shown here is derived from an EMBL/GenBank/DDBJ whole genome shotgun (WGS) entry which is preliminary data.</text>
</comment>
<proteinExistence type="predicted"/>
<name>A0ABW4DY54_9RHOB</name>
<feature type="chain" id="PRO_5047148005" evidence="2">
    <location>
        <begin position="25"/>
        <end position="162"/>
    </location>
</feature>
<feature type="transmembrane region" description="Helical" evidence="1">
    <location>
        <begin position="132"/>
        <end position="153"/>
    </location>
</feature>
<accession>A0ABW4DY54</accession>
<evidence type="ECO:0000256" key="2">
    <source>
        <dbReference type="SAM" id="SignalP"/>
    </source>
</evidence>
<dbReference type="Proteomes" id="UP001597302">
    <property type="component" value="Unassembled WGS sequence"/>
</dbReference>
<evidence type="ECO:0000313" key="3">
    <source>
        <dbReference type="EMBL" id="MFD1481938.1"/>
    </source>
</evidence>
<keyword evidence="1" id="KW-1133">Transmembrane helix</keyword>
<organism evidence="3 4">
    <name type="scientific">Paracoccus nototheniae</name>
    <dbReference type="NCBI Taxonomy" id="2489002"/>
    <lineage>
        <taxon>Bacteria</taxon>
        <taxon>Pseudomonadati</taxon>
        <taxon>Pseudomonadota</taxon>
        <taxon>Alphaproteobacteria</taxon>
        <taxon>Rhodobacterales</taxon>
        <taxon>Paracoccaceae</taxon>
        <taxon>Paracoccus</taxon>
    </lineage>
</organism>
<gene>
    <name evidence="3" type="ORF">ACFQ5P_11590</name>
</gene>
<keyword evidence="4" id="KW-1185">Reference proteome</keyword>
<dbReference type="EMBL" id="JBHTOQ010000022">
    <property type="protein sequence ID" value="MFD1481938.1"/>
    <property type="molecule type" value="Genomic_DNA"/>
</dbReference>
<evidence type="ECO:0000313" key="4">
    <source>
        <dbReference type="Proteomes" id="UP001597302"/>
    </source>
</evidence>
<dbReference type="InterPro" id="IPR022584">
    <property type="entry name" value="DUF2937"/>
</dbReference>